<gene>
    <name evidence="2" type="primary">LOC103523192</name>
</gene>
<feature type="non-terminal residue" evidence="2">
    <location>
        <position position="79"/>
    </location>
</feature>
<dbReference type="RefSeq" id="XP_008486481.1">
    <property type="nucleotide sequence ID" value="XM_008488259.2"/>
</dbReference>
<dbReference type="STRING" id="121845.A0A1S3DR04"/>
<dbReference type="Proteomes" id="UP000079169">
    <property type="component" value="Unplaced"/>
</dbReference>
<proteinExistence type="predicted"/>
<sequence length="79" mass="8756">MPLFSSKKKERWRPRIIPDTLQKGAICWQVSLEDSKTGSLVHCVLAISTDSVVLVEEQSRDLVFVAPAKSVLGWATSTN</sequence>
<protein>
    <submittedName>
        <fullName evidence="2">Signal-induced proliferation-associated 1-like protein 3</fullName>
    </submittedName>
</protein>
<dbReference type="AlphaFoldDB" id="A0A1S3DR04"/>
<accession>A0A1S3DR04</accession>
<evidence type="ECO:0000313" key="2">
    <source>
        <dbReference type="RefSeq" id="XP_008486481.1"/>
    </source>
</evidence>
<reference evidence="2" key="1">
    <citation type="submission" date="2025-08" db="UniProtKB">
        <authorList>
            <consortium name="RefSeq"/>
        </authorList>
    </citation>
    <scope>IDENTIFICATION</scope>
</reference>
<name>A0A1S3DR04_DIACI</name>
<keyword evidence="1" id="KW-1185">Reference proteome</keyword>
<dbReference type="PaxDb" id="121845-A0A1S3DR04"/>
<dbReference type="KEGG" id="dci:103523192"/>
<dbReference type="GeneID" id="103523192"/>
<organism evidence="1 2">
    <name type="scientific">Diaphorina citri</name>
    <name type="common">Asian citrus psyllid</name>
    <dbReference type="NCBI Taxonomy" id="121845"/>
    <lineage>
        <taxon>Eukaryota</taxon>
        <taxon>Metazoa</taxon>
        <taxon>Ecdysozoa</taxon>
        <taxon>Arthropoda</taxon>
        <taxon>Hexapoda</taxon>
        <taxon>Insecta</taxon>
        <taxon>Pterygota</taxon>
        <taxon>Neoptera</taxon>
        <taxon>Paraneoptera</taxon>
        <taxon>Hemiptera</taxon>
        <taxon>Sternorrhyncha</taxon>
        <taxon>Psylloidea</taxon>
        <taxon>Psyllidae</taxon>
        <taxon>Diaphorininae</taxon>
        <taxon>Diaphorina</taxon>
    </lineage>
</organism>
<evidence type="ECO:0000313" key="1">
    <source>
        <dbReference type="Proteomes" id="UP000079169"/>
    </source>
</evidence>